<dbReference type="Proteomes" id="UP001242342">
    <property type="component" value="Unassembled WGS sequence"/>
</dbReference>
<comment type="caution">
    <text evidence="2">The sequence shown here is derived from an EMBL/GenBank/DDBJ whole genome shotgun (WGS) entry which is preliminary data.</text>
</comment>
<sequence>MNIVDKTDYTLITSDEKTFSSFLENFDNEYVNLTGKNLIIVISEEFNAPNKNILLFLRYAEQHQNNGTSFVVVSKDVTIDDFPDTFNIVPTLVEAEDVIEMENIQRDLGF</sequence>
<accession>A0A497YYG2</accession>
<organism evidence="2 3">
    <name type="scientific">Tenacibaculum discolor</name>
    <dbReference type="NCBI Taxonomy" id="361581"/>
    <lineage>
        <taxon>Bacteria</taxon>
        <taxon>Pseudomonadati</taxon>
        <taxon>Bacteroidota</taxon>
        <taxon>Flavobacteriia</taxon>
        <taxon>Flavobacteriales</taxon>
        <taxon>Flavobacteriaceae</taxon>
        <taxon>Tenacibaculum</taxon>
    </lineage>
</organism>
<dbReference type="AlphaFoldDB" id="A0A2G1BYE8"/>
<evidence type="ECO:0000313" key="1">
    <source>
        <dbReference type="EMBL" id="MDP2541489.1"/>
    </source>
</evidence>
<accession>A0A2G1BYE8</accession>
<dbReference type="RefSeq" id="WP_099213738.1">
    <property type="nucleotide sequence ID" value="NZ_JAUYVU010000005.1"/>
</dbReference>
<evidence type="ECO:0000313" key="4">
    <source>
        <dbReference type="Proteomes" id="UP001242342"/>
    </source>
</evidence>
<protein>
    <submittedName>
        <fullName evidence="2">Uncharacterized protein</fullName>
    </submittedName>
</protein>
<keyword evidence="4" id="KW-1185">Reference proteome</keyword>
<evidence type="ECO:0000313" key="2">
    <source>
        <dbReference type="EMBL" id="PHN99063.1"/>
    </source>
</evidence>
<gene>
    <name evidence="2" type="ORF">CSC81_00120</name>
    <name evidence="1" type="ORF">Q8W23_08395</name>
</gene>
<dbReference type="EMBL" id="PDUU01000001">
    <property type="protein sequence ID" value="PHN99063.1"/>
    <property type="molecule type" value="Genomic_DNA"/>
</dbReference>
<proteinExistence type="predicted"/>
<reference evidence="2" key="2">
    <citation type="submission" date="2017-10" db="EMBL/GenBank/DDBJ databases">
        <authorList>
            <person name="Enke T.N."/>
            <person name="Cordero O.X."/>
        </authorList>
    </citation>
    <scope>NUCLEOTIDE SEQUENCE</scope>
    <source>
        <strain evidence="2">4G03</strain>
    </source>
</reference>
<dbReference type="EMBL" id="JAUYVU010000005">
    <property type="protein sequence ID" value="MDP2541489.1"/>
    <property type="molecule type" value="Genomic_DNA"/>
</dbReference>
<dbReference type="Proteomes" id="UP000222163">
    <property type="component" value="Unassembled WGS sequence"/>
</dbReference>
<evidence type="ECO:0000313" key="3">
    <source>
        <dbReference type="Proteomes" id="UP000222163"/>
    </source>
</evidence>
<name>A0A2G1BYE8_9FLAO</name>
<reference evidence="2 3" key="1">
    <citation type="journal article" date="2016" name="Nat. Commun.">
        <title>Microbial interactions lead to rapid micro-scale successions on model marine particles.</title>
        <authorList>
            <person name="Datta M.S."/>
            <person name="Sliwerska E."/>
            <person name="Gore J."/>
            <person name="Polz M.F."/>
            <person name="Cordero O.X."/>
        </authorList>
    </citation>
    <scope>NUCLEOTIDE SEQUENCE [LARGE SCALE GENOMIC DNA]</scope>
    <source>
        <strain evidence="2 3">4G03</strain>
    </source>
</reference>
<reference evidence="1 4" key="3">
    <citation type="submission" date="2023-07" db="EMBL/GenBank/DDBJ databases">
        <title>Genome content predicts the carbon catabolic preferences of heterotrophic bacteria.</title>
        <authorList>
            <person name="Gralka M."/>
        </authorList>
    </citation>
    <scope>NUCLEOTIDE SEQUENCE [LARGE SCALE GENOMIC DNA]</scope>
    <source>
        <strain evidence="1 4">4G03</strain>
    </source>
</reference>